<keyword evidence="4" id="KW-1185">Reference proteome</keyword>
<accession>A0A844D8I6</accession>
<feature type="transmembrane region" description="Helical" evidence="1">
    <location>
        <begin position="20"/>
        <end position="40"/>
    </location>
</feature>
<dbReference type="Proteomes" id="UP000439986">
    <property type="component" value="Unassembled WGS sequence"/>
</dbReference>
<keyword evidence="1" id="KW-0812">Transmembrane</keyword>
<dbReference type="RefSeq" id="WP_154356926.1">
    <property type="nucleotide sequence ID" value="NZ_WKJL01000003.1"/>
</dbReference>
<organism evidence="3 4">
    <name type="scientific">Duganella aquatilis</name>
    <dbReference type="NCBI Taxonomy" id="2666082"/>
    <lineage>
        <taxon>Bacteria</taxon>
        <taxon>Pseudomonadati</taxon>
        <taxon>Pseudomonadota</taxon>
        <taxon>Betaproteobacteria</taxon>
        <taxon>Burkholderiales</taxon>
        <taxon>Oxalobacteraceae</taxon>
        <taxon>Telluria group</taxon>
        <taxon>Duganella</taxon>
    </lineage>
</organism>
<name>A0A844D8I6_9BURK</name>
<evidence type="ECO:0000256" key="1">
    <source>
        <dbReference type="SAM" id="Phobius"/>
    </source>
</evidence>
<dbReference type="EMBL" id="WKJL01000003">
    <property type="protein sequence ID" value="MRW83880.1"/>
    <property type="molecule type" value="Genomic_DNA"/>
</dbReference>
<keyword evidence="1" id="KW-0472">Membrane</keyword>
<evidence type="ECO:0000313" key="4">
    <source>
        <dbReference type="Proteomes" id="UP000439986"/>
    </source>
</evidence>
<dbReference type="InterPro" id="IPR021994">
    <property type="entry name" value="DUF3592"/>
</dbReference>
<comment type="caution">
    <text evidence="3">The sequence shown here is derived from an EMBL/GenBank/DDBJ whole genome shotgun (WGS) entry which is preliminary data.</text>
</comment>
<evidence type="ECO:0000313" key="3">
    <source>
        <dbReference type="EMBL" id="MRW83880.1"/>
    </source>
</evidence>
<dbReference type="Pfam" id="PF12158">
    <property type="entry name" value="DUF3592"/>
    <property type="match status" value="1"/>
</dbReference>
<protein>
    <submittedName>
        <fullName evidence="3">DUF3592 domain-containing protein</fullName>
    </submittedName>
</protein>
<feature type="domain" description="DUF3592" evidence="2">
    <location>
        <begin position="51"/>
        <end position="132"/>
    </location>
</feature>
<sequence length="170" mass="18829">MSQTQGVVKPPSDPALEKAFAWFFVLTALVAGYFTFARAWDKLASPHWPAVQAEVLSSSMYQRTGRARDWCLKLSYQYQVGGQVYQSSAMGVSRIGDAGCHREQAVTERRLQRLQPGALMTISYKPRAPETAAAFIIGLDPLDYGMSAIVLIVFGGGVRELRRLRKLSTL</sequence>
<keyword evidence="1" id="KW-1133">Transmembrane helix</keyword>
<dbReference type="AlphaFoldDB" id="A0A844D8I6"/>
<gene>
    <name evidence="3" type="ORF">GJ698_07195</name>
</gene>
<proteinExistence type="predicted"/>
<reference evidence="3 4" key="1">
    <citation type="submission" date="2019-11" db="EMBL/GenBank/DDBJ databases">
        <title>Novel species isolated from a subtropical stream in China.</title>
        <authorList>
            <person name="Lu H."/>
        </authorList>
    </citation>
    <scope>NUCLEOTIDE SEQUENCE [LARGE SCALE GENOMIC DNA]</scope>
    <source>
        <strain evidence="3 4">FT26W</strain>
    </source>
</reference>
<evidence type="ECO:0000259" key="2">
    <source>
        <dbReference type="Pfam" id="PF12158"/>
    </source>
</evidence>